<protein>
    <submittedName>
        <fullName evidence="1">Uncharacterized protein</fullName>
    </submittedName>
</protein>
<dbReference type="Proteomes" id="UP001586593">
    <property type="component" value="Unassembled WGS sequence"/>
</dbReference>
<dbReference type="EMBL" id="JAZHXJ010001177">
    <property type="protein sequence ID" value="KAL1845252.1"/>
    <property type="molecule type" value="Genomic_DNA"/>
</dbReference>
<name>A0ABR3VU96_9PEZI</name>
<sequence length="236" mass="25856">MCSLRKKSYFLCPTPGSTPEAVQLGSIIVHPRRVAEPLNRYVASPESSGEKVFVHDERDSSVKVHRSSTGSLSFLAHSSDAPELGHIGTRADGGSESCERWAIPHLQTAWFSPSAEYVRASFQDPDVASFLSENPAWLRPARRLYMVTGVKIAHGATCARDSLSRRGLRLHHTVDPSPSPLADAPFSSGPSHAVRLRVGQTGTFHEPFVFAFRLRRISVSASGKVKHRDYTRGAVL</sequence>
<evidence type="ECO:0000313" key="2">
    <source>
        <dbReference type="Proteomes" id="UP001586593"/>
    </source>
</evidence>
<gene>
    <name evidence="1" type="ORF">VTK73DRAFT_793</name>
</gene>
<accession>A0ABR3VU96</accession>
<keyword evidence="2" id="KW-1185">Reference proteome</keyword>
<proteinExistence type="predicted"/>
<reference evidence="1 2" key="1">
    <citation type="journal article" date="2024" name="Commun. Biol.">
        <title>Comparative genomic analysis of thermophilic fungi reveals convergent evolutionary adaptations and gene losses.</title>
        <authorList>
            <person name="Steindorff A.S."/>
            <person name="Aguilar-Pontes M.V."/>
            <person name="Robinson A.J."/>
            <person name="Andreopoulos B."/>
            <person name="LaButti K."/>
            <person name="Kuo A."/>
            <person name="Mondo S."/>
            <person name="Riley R."/>
            <person name="Otillar R."/>
            <person name="Haridas S."/>
            <person name="Lipzen A."/>
            <person name="Grimwood J."/>
            <person name="Schmutz J."/>
            <person name="Clum A."/>
            <person name="Reid I.D."/>
            <person name="Moisan M.C."/>
            <person name="Butler G."/>
            <person name="Nguyen T.T.M."/>
            <person name="Dewar K."/>
            <person name="Conant G."/>
            <person name="Drula E."/>
            <person name="Henrissat B."/>
            <person name="Hansel C."/>
            <person name="Singer S."/>
            <person name="Hutchinson M.I."/>
            <person name="de Vries R.P."/>
            <person name="Natvig D.O."/>
            <person name="Powell A.J."/>
            <person name="Tsang A."/>
            <person name="Grigoriev I.V."/>
        </authorList>
    </citation>
    <scope>NUCLEOTIDE SEQUENCE [LARGE SCALE GENOMIC DNA]</scope>
    <source>
        <strain evidence="1 2">ATCC 24622</strain>
    </source>
</reference>
<evidence type="ECO:0000313" key="1">
    <source>
        <dbReference type="EMBL" id="KAL1845252.1"/>
    </source>
</evidence>
<organism evidence="1 2">
    <name type="scientific">Phialemonium thermophilum</name>
    <dbReference type="NCBI Taxonomy" id="223376"/>
    <lineage>
        <taxon>Eukaryota</taxon>
        <taxon>Fungi</taxon>
        <taxon>Dikarya</taxon>
        <taxon>Ascomycota</taxon>
        <taxon>Pezizomycotina</taxon>
        <taxon>Sordariomycetes</taxon>
        <taxon>Sordariomycetidae</taxon>
        <taxon>Cephalothecales</taxon>
        <taxon>Cephalothecaceae</taxon>
        <taxon>Phialemonium</taxon>
    </lineage>
</organism>
<comment type="caution">
    <text evidence="1">The sequence shown here is derived from an EMBL/GenBank/DDBJ whole genome shotgun (WGS) entry which is preliminary data.</text>
</comment>